<keyword evidence="1" id="KW-0472">Membrane</keyword>
<keyword evidence="1" id="KW-1133">Transmembrane helix</keyword>
<dbReference type="EMBL" id="JBHTMA010000026">
    <property type="protein sequence ID" value="MFD1226396.1"/>
    <property type="molecule type" value="Genomic_DNA"/>
</dbReference>
<reference evidence="3" key="1">
    <citation type="journal article" date="2019" name="Int. J. Syst. Evol. Microbiol.">
        <title>The Global Catalogue of Microorganisms (GCM) 10K type strain sequencing project: providing services to taxonomists for standard genome sequencing and annotation.</title>
        <authorList>
            <consortium name="The Broad Institute Genomics Platform"/>
            <consortium name="The Broad Institute Genome Sequencing Center for Infectious Disease"/>
            <person name="Wu L."/>
            <person name="Ma J."/>
        </authorList>
    </citation>
    <scope>NUCLEOTIDE SEQUENCE [LARGE SCALE GENOMIC DNA]</scope>
    <source>
        <strain evidence="3">CCUG 49584</strain>
    </source>
</reference>
<name>A0ABW3V2W7_9HYPH</name>
<dbReference type="Proteomes" id="UP001597263">
    <property type="component" value="Unassembled WGS sequence"/>
</dbReference>
<feature type="transmembrane region" description="Helical" evidence="1">
    <location>
        <begin position="51"/>
        <end position="70"/>
    </location>
</feature>
<proteinExistence type="predicted"/>
<keyword evidence="1" id="KW-0812">Transmembrane</keyword>
<comment type="caution">
    <text evidence="2">The sequence shown here is derived from an EMBL/GenBank/DDBJ whole genome shotgun (WGS) entry which is preliminary data.</text>
</comment>
<gene>
    <name evidence="2" type="ORF">ACFQ35_04380</name>
</gene>
<evidence type="ECO:0000256" key="1">
    <source>
        <dbReference type="SAM" id="Phobius"/>
    </source>
</evidence>
<organism evidence="2 3">
    <name type="scientific">Pseudochrobactrum kiredjianiae</name>
    <dbReference type="NCBI Taxonomy" id="386305"/>
    <lineage>
        <taxon>Bacteria</taxon>
        <taxon>Pseudomonadati</taxon>
        <taxon>Pseudomonadota</taxon>
        <taxon>Alphaproteobacteria</taxon>
        <taxon>Hyphomicrobiales</taxon>
        <taxon>Brucellaceae</taxon>
        <taxon>Pseudochrobactrum</taxon>
    </lineage>
</organism>
<keyword evidence="3" id="KW-1185">Reference proteome</keyword>
<sequence length="84" mass="9611">MAVDPSANPAHRFNELPDETQEFLSQLREDDIETLKDGLRLVIAMRTVGRLMKWMIVAVVGTVIGTVMLYENILKVLNWINQNK</sequence>
<evidence type="ECO:0000313" key="2">
    <source>
        <dbReference type="EMBL" id="MFD1226396.1"/>
    </source>
</evidence>
<protein>
    <submittedName>
        <fullName evidence="2">Uncharacterized protein</fullName>
    </submittedName>
</protein>
<dbReference type="RefSeq" id="WP_289388053.1">
    <property type="nucleotide sequence ID" value="NZ_JAUCBM010000009.1"/>
</dbReference>
<evidence type="ECO:0000313" key="3">
    <source>
        <dbReference type="Proteomes" id="UP001597263"/>
    </source>
</evidence>
<accession>A0ABW3V2W7</accession>